<comment type="similarity">
    <text evidence="1 10">Belongs to the SSRP1 family.</text>
</comment>
<dbReference type="CDD" id="cd13231">
    <property type="entry name" value="PH2_SSRP1-like"/>
    <property type="match status" value="1"/>
</dbReference>
<dbReference type="InterPro" id="IPR050454">
    <property type="entry name" value="RTT106/SSRP1_HistChap/FACT"/>
</dbReference>
<dbReference type="GO" id="GO:0031491">
    <property type="term" value="F:nucleosome binding"/>
    <property type="evidence" value="ECO:0007669"/>
    <property type="project" value="TreeGrafter"/>
</dbReference>
<dbReference type="Gene3D" id="2.30.29.220">
    <property type="entry name" value="Structure-specific recognition protein (SSRP1)"/>
    <property type="match status" value="1"/>
</dbReference>
<dbReference type="Gene3D" id="2.30.29.150">
    <property type="match status" value="1"/>
</dbReference>
<dbReference type="Pfam" id="PF21103">
    <property type="entry name" value="PH1_SSRP1-like"/>
    <property type="match status" value="1"/>
</dbReference>
<evidence type="ECO:0000256" key="9">
    <source>
        <dbReference type="ARBA" id="ARBA00025370"/>
    </source>
</evidence>
<evidence type="ECO:0000313" key="13">
    <source>
        <dbReference type="EMBL" id="KAK7028111.1"/>
    </source>
</evidence>
<keyword evidence="5 10" id="KW-0805">Transcription regulation</keyword>
<dbReference type="Pfam" id="PF17292">
    <property type="entry name" value="POB3_N"/>
    <property type="match status" value="1"/>
</dbReference>
<organism evidence="13 14">
    <name type="scientific">Paramarasmius palmivorus</name>
    <dbReference type="NCBI Taxonomy" id="297713"/>
    <lineage>
        <taxon>Eukaryota</taxon>
        <taxon>Fungi</taxon>
        <taxon>Dikarya</taxon>
        <taxon>Basidiomycota</taxon>
        <taxon>Agaricomycotina</taxon>
        <taxon>Agaricomycetes</taxon>
        <taxon>Agaricomycetidae</taxon>
        <taxon>Agaricales</taxon>
        <taxon>Marasmiineae</taxon>
        <taxon>Marasmiaceae</taxon>
        <taxon>Paramarasmius</taxon>
    </lineage>
</organism>
<keyword evidence="14" id="KW-1185">Reference proteome</keyword>
<evidence type="ECO:0000256" key="4">
    <source>
        <dbReference type="ARBA" id="ARBA00022763"/>
    </source>
</evidence>
<evidence type="ECO:0000256" key="5">
    <source>
        <dbReference type="ARBA" id="ARBA00023015"/>
    </source>
</evidence>
<evidence type="ECO:0000256" key="8">
    <source>
        <dbReference type="ARBA" id="ARBA00023242"/>
    </source>
</evidence>
<feature type="compositionally biased region" description="Polar residues" evidence="11">
    <location>
        <begin position="505"/>
        <end position="529"/>
    </location>
</feature>
<dbReference type="FunFam" id="2.30.29.150:FF:000001">
    <property type="entry name" value="Fact complex subunit ssrp1"/>
    <property type="match status" value="1"/>
</dbReference>
<evidence type="ECO:0000256" key="11">
    <source>
        <dbReference type="SAM" id="MobiDB-lite"/>
    </source>
</evidence>
<dbReference type="PANTHER" id="PTHR45849:SF1">
    <property type="entry name" value="FACT COMPLEX SUBUNIT SSRP1"/>
    <property type="match status" value="1"/>
</dbReference>
<keyword evidence="7 10" id="KW-0234">DNA repair</keyword>
<comment type="subcellular location">
    <subcellularLocation>
        <location evidence="10">Nucleus</location>
    </subcellularLocation>
    <subcellularLocation>
        <location evidence="10">Chromosome</location>
    </subcellularLocation>
</comment>
<evidence type="ECO:0000313" key="14">
    <source>
        <dbReference type="Proteomes" id="UP001383192"/>
    </source>
</evidence>
<dbReference type="InterPro" id="IPR000969">
    <property type="entry name" value="SSRP1/POB3"/>
</dbReference>
<dbReference type="GO" id="GO:0003677">
    <property type="term" value="F:DNA binding"/>
    <property type="evidence" value="ECO:0007669"/>
    <property type="project" value="InterPro"/>
</dbReference>
<dbReference type="GO" id="GO:0035101">
    <property type="term" value="C:FACT complex"/>
    <property type="evidence" value="ECO:0007669"/>
    <property type="project" value="TreeGrafter"/>
</dbReference>
<evidence type="ECO:0000256" key="7">
    <source>
        <dbReference type="ARBA" id="ARBA00023204"/>
    </source>
</evidence>
<dbReference type="InterPro" id="IPR048993">
    <property type="entry name" value="SSRP1-like_PH1"/>
</dbReference>
<keyword evidence="4 10" id="KW-0227">DNA damage</keyword>
<evidence type="ECO:0000256" key="10">
    <source>
        <dbReference type="RuleBase" id="RU364013"/>
    </source>
</evidence>
<dbReference type="PANTHER" id="PTHR45849">
    <property type="entry name" value="FACT COMPLEX SUBUNIT SSRP1"/>
    <property type="match status" value="1"/>
</dbReference>
<keyword evidence="2 10" id="KW-0158">Chromosome</keyword>
<dbReference type="InterPro" id="IPR038167">
    <property type="entry name" value="SSRP1_sf"/>
</dbReference>
<evidence type="ECO:0000256" key="1">
    <source>
        <dbReference type="ARBA" id="ARBA00010060"/>
    </source>
</evidence>
<evidence type="ECO:0000256" key="3">
    <source>
        <dbReference type="ARBA" id="ARBA00022705"/>
    </source>
</evidence>
<dbReference type="InterPro" id="IPR024954">
    <property type="entry name" value="SSRP1_DD"/>
</dbReference>
<keyword evidence="8 10" id="KW-0539">Nucleus</keyword>
<dbReference type="InterPro" id="IPR013719">
    <property type="entry name" value="RTT106/SPT16-like_middle_dom"/>
</dbReference>
<sequence length="651" mass="72124">MTTQFDRIYHGLSPEVGKFRVAASGMAWKGSESEGVTSMAAADIKWAQWMRVARNFQLRVGLKTGNEQRRESFDGFAREDHDRLATLLKNHFSITLETRETSLKGWNWGVTDFQGQDLAFTVSDKTAFELPLQYVANSNIAGKTEVSLDFANPTSSKKGGDEMVEIRFFVPGTQSKFKGSDAGSDNEENDEEEISAATVFHDMVKEKADIGKVLGDMVLSFEEVLVLTPRGRYDVIMFPEFLRLRGKTYDYKIEYTKISRLFLLPKDDLHVLFILGLTHPIRQGQTPYQYLTMQFSREEETTAELNMDDEEIAKYDKLKKNYDEPTFEVVSSVFRALSKKKIIGSGTFQSRDGHPGIKANLKAVQGDLFMLEKYVFFVSKQPLLIELSDVEKAVFSRVGASMGAAAARTFDIKIVTKSGSDITFTNINKEEHEPVENYLKEKKIRLKNEMVPDADLLMAAAVGEDDDEDMQSVSSAGSAPRAKTKTGGGGGGGDDEDSEEDEDFQASSSDEGSPTESDSSEGGASTASDASGDRDFVKKKKTKTKGKGKESEGGKKSKKAANDSDADDSDAEEKPKKKKKPAKKDDDMDVDEDKPKPKPKPKAKPKAKKDDPMEVDEDKGKSKERPKPKPVKPKADGDGPEPPKKKQKTTD</sequence>
<protein>
    <recommendedName>
        <fullName evidence="10">FACT complex subunit POB3</fullName>
    </recommendedName>
</protein>
<gene>
    <name evidence="13" type="primary">POB3</name>
    <name evidence="13" type="ORF">VNI00_014926</name>
</gene>
<feature type="region of interest" description="Disordered" evidence="11">
    <location>
        <begin position="464"/>
        <end position="651"/>
    </location>
</feature>
<feature type="compositionally biased region" description="Acidic residues" evidence="11">
    <location>
        <begin position="493"/>
        <end position="504"/>
    </location>
</feature>
<dbReference type="EMBL" id="JAYKXP010000090">
    <property type="protein sequence ID" value="KAK7028111.1"/>
    <property type="molecule type" value="Genomic_DNA"/>
</dbReference>
<feature type="compositionally biased region" description="Basic residues" evidence="11">
    <location>
        <begin position="537"/>
        <end position="546"/>
    </location>
</feature>
<keyword evidence="3 10" id="KW-0235">DNA replication</keyword>
<name>A0AAW0BNY5_9AGAR</name>
<evidence type="ECO:0000256" key="2">
    <source>
        <dbReference type="ARBA" id="ARBA00022454"/>
    </source>
</evidence>
<dbReference type="SMART" id="SM01287">
    <property type="entry name" value="Rtt106"/>
    <property type="match status" value="1"/>
</dbReference>
<dbReference type="Gene3D" id="2.30.29.30">
    <property type="entry name" value="Pleckstrin-homology domain (PH domain)/Phosphotyrosine-binding domain (PTB)"/>
    <property type="match status" value="2"/>
</dbReference>
<comment type="caution">
    <text evidence="13">The sequence shown here is derived from an EMBL/GenBank/DDBJ whole genome shotgun (WGS) entry which is preliminary data.</text>
</comment>
<dbReference type="InterPro" id="IPR035417">
    <property type="entry name" value="SSRP1/POB3_N"/>
</dbReference>
<accession>A0AAW0BNY5</accession>
<dbReference type="GO" id="GO:0006281">
    <property type="term" value="P:DNA repair"/>
    <property type="evidence" value="ECO:0007669"/>
    <property type="project" value="UniProtKB-KW"/>
</dbReference>
<proteinExistence type="inferred from homology"/>
<dbReference type="Pfam" id="PF08512">
    <property type="entry name" value="Rttp106-like_middle"/>
    <property type="match status" value="1"/>
</dbReference>
<dbReference type="Pfam" id="PF03531">
    <property type="entry name" value="SSrecog"/>
    <property type="match status" value="1"/>
</dbReference>
<dbReference type="PRINTS" id="PR00887">
    <property type="entry name" value="SSRCOGNITION"/>
</dbReference>
<feature type="compositionally biased region" description="Basic and acidic residues" evidence="11">
    <location>
        <begin position="608"/>
        <end position="651"/>
    </location>
</feature>
<dbReference type="Proteomes" id="UP001383192">
    <property type="component" value="Unassembled WGS sequence"/>
</dbReference>
<dbReference type="GO" id="GO:0006260">
    <property type="term" value="P:DNA replication"/>
    <property type="evidence" value="ECO:0007669"/>
    <property type="project" value="UniProtKB-KW"/>
</dbReference>
<dbReference type="SUPFAM" id="SSF50729">
    <property type="entry name" value="PH domain-like"/>
    <property type="match status" value="1"/>
</dbReference>
<evidence type="ECO:0000259" key="12">
    <source>
        <dbReference type="SMART" id="SM01287"/>
    </source>
</evidence>
<dbReference type="InterPro" id="IPR011993">
    <property type="entry name" value="PH-like_dom_sf"/>
</dbReference>
<keyword evidence="6 10" id="KW-0804">Transcription</keyword>
<feature type="domain" description="Histone chaperone RTT106/FACT complex subunit SPT16-like middle" evidence="12">
    <location>
        <begin position="354"/>
        <end position="449"/>
    </location>
</feature>
<feature type="compositionally biased region" description="Basic residues" evidence="11">
    <location>
        <begin position="597"/>
        <end position="607"/>
    </location>
</feature>
<evidence type="ECO:0000256" key="6">
    <source>
        <dbReference type="ARBA" id="ARBA00023163"/>
    </source>
</evidence>
<dbReference type="AlphaFoldDB" id="A0AAW0BNY5"/>
<comment type="function">
    <text evidence="9 10">Component of the FACT complex, a general chromatin factor that acts to reorganize nucleosomes. The FACT complex is involved in multiple processes that require DNA as a template such as mRNA elongation, DNA replication and DNA repair. During transcription elongation the FACT complex acts as a histone chaperone that both destabilizes and restores nucleosomal structure. It facilitates the passage of RNA polymerase II and transcription by promoting the dissociation of one histone H2A-H2B dimer from the nucleosome, then subsequently promotes the reestablishment of the nucleosome following the passage of RNA polymerase II.</text>
</comment>
<dbReference type="GO" id="GO:0042393">
    <property type="term" value="F:histone binding"/>
    <property type="evidence" value="ECO:0007669"/>
    <property type="project" value="TreeGrafter"/>
</dbReference>
<dbReference type="CDD" id="cd13230">
    <property type="entry name" value="PH1_SSRP1-like"/>
    <property type="match status" value="1"/>
</dbReference>
<reference evidence="13 14" key="1">
    <citation type="submission" date="2024-01" db="EMBL/GenBank/DDBJ databases">
        <title>A draft genome for a cacao thread blight-causing isolate of Paramarasmius palmivorus.</title>
        <authorList>
            <person name="Baruah I.K."/>
            <person name="Bukari Y."/>
            <person name="Amoako-Attah I."/>
            <person name="Meinhardt L.W."/>
            <person name="Bailey B.A."/>
            <person name="Cohen S.P."/>
        </authorList>
    </citation>
    <scope>NUCLEOTIDE SEQUENCE [LARGE SCALE GENOMIC DNA]</scope>
    <source>
        <strain evidence="13 14">GH-12</strain>
    </source>
</reference>